<sequence>MKRCLNNPFYDCHGKPKELLSLHYEVVRQPDGTTKRIWHRNVICSLEPHYCQLSKPCQLSLTIA</sequence>
<dbReference type="AlphaFoldDB" id="X1U8C9"/>
<organism evidence="1">
    <name type="scientific">marine sediment metagenome</name>
    <dbReference type="NCBI Taxonomy" id="412755"/>
    <lineage>
        <taxon>unclassified sequences</taxon>
        <taxon>metagenomes</taxon>
        <taxon>ecological metagenomes</taxon>
    </lineage>
</organism>
<protein>
    <submittedName>
        <fullName evidence="1">Uncharacterized protein</fullName>
    </submittedName>
</protein>
<proteinExistence type="predicted"/>
<comment type="caution">
    <text evidence="1">The sequence shown here is derived from an EMBL/GenBank/DDBJ whole genome shotgun (WGS) entry which is preliminary data.</text>
</comment>
<evidence type="ECO:0000313" key="1">
    <source>
        <dbReference type="EMBL" id="GAI96100.1"/>
    </source>
</evidence>
<name>X1U8C9_9ZZZZ</name>
<dbReference type="EMBL" id="BARW01015552">
    <property type="protein sequence ID" value="GAI96100.1"/>
    <property type="molecule type" value="Genomic_DNA"/>
</dbReference>
<reference evidence="1" key="1">
    <citation type="journal article" date="2014" name="Front. Microbiol.">
        <title>High frequency of phylogenetically diverse reductive dehalogenase-homologous genes in deep subseafloor sedimentary metagenomes.</title>
        <authorList>
            <person name="Kawai M."/>
            <person name="Futagami T."/>
            <person name="Toyoda A."/>
            <person name="Takaki Y."/>
            <person name="Nishi S."/>
            <person name="Hori S."/>
            <person name="Arai W."/>
            <person name="Tsubouchi T."/>
            <person name="Morono Y."/>
            <person name="Uchiyama I."/>
            <person name="Ito T."/>
            <person name="Fujiyama A."/>
            <person name="Inagaki F."/>
            <person name="Takami H."/>
        </authorList>
    </citation>
    <scope>NUCLEOTIDE SEQUENCE</scope>
    <source>
        <strain evidence="1">Expedition CK06-06</strain>
    </source>
</reference>
<accession>X1U8C9</accession>
<gene>
    <name evidence="1" type="ORF">S12H4_27267</name>
</gene>